<keyword evidence="2" id="KW-0472">Membrane</keyword>
<evidence type="ECO:0000313" key="4">
    <source>
        <dbReference type="EMBL" id="RUL88345.1"/>
    </source>
</evidence>
<dbReference type="InterPro" id="IPR000253">
    <property type="entry name" value="FHA_dom"/>
</dbReference>
<dbReference type="InterPro" id="IPR008984">
    <property type="entry name" value="SMAD_FHA_dom_sf"/>
</dbReference>
<sequence>MNRQSGGIGWSLEVIRGREVGRRFPLLKGRSILGNGVGDGDGIDLSGQEGDSPRRMAARQAVVELGADGPSIRDLDSPGGTFVNKRRLLPDQSQPLRDGDLLQLGGVQLRVVGAPAGRETAEPSAGPTPTRAASVRRPGASATARPVVRSVSRPNPRPTPTPSPAPSPSPTPTTTSPMAFALKGGPVCRSWDDFLTVSAQRWGELREELTSGRLAAYLVSTGRGDLAPRADAPGAPDERLDAWLGSLPVGRPARPELEVHPRSITVRATPGARTRRTIRVSNVGFRLLRSTARVEPAGAAWLAVASEFSHPFTTVEETEVVVEVTVPDPFPGKMTGAVVIDGNGGSARVAIVLEAPEARGAEPFGESAEAMVGGAGLDEIGERWAGWLARFGMARRVIGGAVLGLGVRLGIGAASGLSGLATLPGPAVVLAATGAVAGAIAAGRRGGPRDVPAGGFAGGFAGLVVAAVAVAACQAIEPILGTALSGNLVAVSVLWTAIGAVLGAASILAVPERSAGQGGTP</sequence>
<feature type="region of interest" description="Disordered" evidence="1">
    <location>
        <begin position="69"/>
        <end position="101"/>
    </location>
</feature>
<dbReference type="EMBL" id="RYZH01000011">
    <property type="protein sequence ID" value="RUL88345.1"/>
    <property type="molecule type" value="Genomic_DNA"/>
</dbReference>
<reference evidence="4 5" key="1">
    <citation type="submission" date="2018-12" db="EMBL/GenBank/DDBJ databases">
        <authorList>
            <person name="Toschakov S.V."/>
        </authorList>
    </citation>
    <scope>NUCLEOTIDE SEQUENCE [LARGE SCALE GENOMIC DNA]</scope>
    <source>
        <strain evidence="4 5">GM2012</strain>
    </source>
</reference>
<dbReference type="CDD" id="cd00060">
    <property type="entry name" value="FHA"/>
    <property type="match status" value="1"/>
</dbReference>
<feature type="compositionally biased region" description="Pro residues" evidence="1">
    <location>
        <begin position="155"/>
        <end position="171"/>
    </location>
</feature>
<keyword evidence="2" id="KW-0812">Transmembrane</keyword>
<feature type="region of interest" description="Disordered" evidence="1">
    <location>
        <begin position="116"/>
        <end position="179"/>
    </location>
</feature>
<dbReference type="AlphaFoldDB" id="A0A432MML8"/>
<dbReference type="Gene3D" id="2.60.200.20">
    <property type="match status" value="1"/>
</dbReference>
<comment type="caution">
    <text evidence="4">The sequence shown here is derived from an EMBL/GenBank/DDBJ whole genome shotgun (WGS) entry which is preliminary data.</text>
</comment>
<feature type="compositionally biased region" description="Low complexity" evidence="1">
    <location>
        <begin position="140"/>
        <end position="154"/>
    </location>
</feature>
<dbReference type="RefSeq" id="WP_126724672.1">
    <property type="nucleotide sequence ID" value="NZ_RYZH01000011.1"/>
</dbReference>
<accession>A0A432MML8</accession>
<evidence type="ECO:0000313" key="5">
    <source>
        <dbReference type="Proteomes" id="UP000280296"/>
    </source>
</evidence>
<reference evidence="4 5" key="2">
    <citation type="submission" date="2019-01" db="EMBL/GenBank/DDBJ databases">
        <title>Tautonia sociabilis, a novel thermotolerant planctomycete of Isosphaeraceae family, isolated from a 4000 m deep subterranean habitat.</title>
        <authorList>
            <person name="Kovaleva O.L."/>
            <person name="Elcheninov A.G."/>
            <person name="Van Heerden E."/>
            <person name="Toshchakov S.V."/>
            <person name="Novikov A."/>
            <person name="Bonch-Osmolovskaya E.A."/>
            <person name="Kublanov I.V."/>
        </authorList>
    </citation>
    <scope>NUCLEOTIDE SEQUENCE [LARGE SCALE GENOMIC DNA]</scope>
    <source>
        <strain evidence="4 5">GM2012</strain>
    </source>
</reference>
<evidence type="ECO:0000256" key="1">
    <source>
        <dbReference type="SAM" id="MobiDB-lite"/>
    </source>
</evidence>
<evidence type="ECO:0000259" key="3">
    <source>
        <dbReference type="Pfam" id="PF00498"/>
    </source>
</evidence>
<keyword evidence="2" id="KW-1133">Transmembrane helix</keyword>
<feature type="transmembrane region" description="Helical" evidence="2">
    <location>
        <begin position="488"/>
        <end position="510"/>
    </location>
</feature>
<protein>
    <submittedName>
        <fullName evidence="4">FHA domain-containing protein</fullName>
    </submittedName>
</protein>
<feature type="transmembrane region" description="Helical" evidence="2">
    <location>
        <begin position="423"/>
        <end position="443"/>
    </location>
</feature>
<feature type="transmembrane region" description="Helical" evidence="2">
    <location>
        <begin position="455"/>
        <end position="476"/>
    </location>
</feature>
<dbReference type="Pfam" id="PF00498">
    <property type="entry name" value="FHA"/>
    <property type="match status" value="1"/>
</dbReference>
<evidence type="ECO:0000256" key="2">
    <source>
        <dbReference type="SAM" id="Phobius"/>
    </source>
</evidence>
<gene>
    <name evidence="4" type="ORF">TsocGM_07405</name>
</gene>
<dbReference type="OrthoDB" id="281384at2"/>
<proteinExistence type="predicted"/>
<dbReference type="Proteomes" id="UP000280296">
    <property type="component" value="Unassembled WGS sequence"/>
</dbReference>
<dbReference type="SUPFAM" id="SSF49879">
    <property type="entry name" value="SMAD/FHA domain"/>
    <property type="match status" value="1"/>
</dbReference>
<keyword evidence="5" id="KW-1185">Reference proteome</keyword>
<feature type="domain" description="FHA" evidence="3">
    <location>
        <begin position="55"/>
        <end position="105"/>
    </location>
</feature>
<name>A0A432MML8_9BACT</name>
<organism evidence="4 5">
    <name type="scientific">Tautonia sociabilis</name>
    <dbReference type="NCBI Taxonomy" id="2080755"/>
    <lineage>
        <taxon>Bacteria</taxon>
        <taxon>Pseudomonadati</taxon>
        <taxon>Planctomycetota</taxon>
        <taxon>Planctomycetia</taxon>
        <taxon>Isosphaerales</taxon>
        <taxon>Isosphaeraceae</taxon>
        <taxon>Tautonia</taxon>
    </lineage>
</organism>